<proteinExistence type="predicted"/>
<dbReference type="InterPro" id="IPR029058">
    <property type="entry name" value="AB_hydrolase_fold"/>
</dbReference>
<organism evidence="1 2">
    <name type="scientific">Aliikangiella maris</name>
    <dbReference type="NCBI Taxonomy" id="3162458"/>
    <lineage>
        <taxon>Bacteria</taxon>
        <taxon>Pseudomonadati</taxon>
        <taxon>Pseudomonadota</taxon>
        <taxon>Gammaproteobacteria</taxon>
        <taxon>Oceanospirillales</taxon>
        <taxon>Pleioneaceae</taxon>
        <taxon>Aliikangiella</taxon>
    </lineage>
</organism>
<gene>
    <name evidence="1" type="ORF">ABVT43_12490</name>
</gene>
<name>A0ABV2BVK8_9GAMM</name>
<keyword evidence="2" id="KW-1185">Reference proteome</keyword>
<sequence>MKNLMLGFAFATGMALVGCSDGPKEPLIPDGTDGSGGVGGVALTKPVFIPSEGKLPLPNDILFSGTQNLTLNIPVADESDFSNPLVAISSLDGWSATAPFSIAFSNTRGVDLNSSTVVAGTTIRIFQVNVNRPEAVPGTGILAPTGPVTGIVKELQPGTDFVVAHAAKLTVAVVPTKPLTPQASYMVVVTNGIKDANDNAIIADGQYAIAKVEDPIPPGNSTSALEPLRQLVNAMENTATSAGIAKENIVLSYQFTVQSVGDVVATAKLAYIDTPLALGARPHTAFSSLMTDTTPFTGRGEANLYKGEIGLNYYLTAPDSLLNQSHPGSPDPLSVLNDFFLGAAEIPVSAELSVPNPFAGDVVTYANKLPAITGVEIAPLLVSMPKAENCPKPAAGYPVMIFQHGITSNRTSMLGIADTMAKSPVCTAVVAMDLPLHGIAADNAVHRGLQMASNGLLGIFAGYDAGDVRERTFGVDYISNSDGAPGPDTLPDPSGAHAINLQNLLTTRDNGRQAILDLLALEKAIRFMDVDGDTQPDFDYQQIKFMGHSLGGILGTGFIGHSDYVKAAVLANPSGGLALMLSASEQFGKRIRDGLAAAGIEPYSAQYQAFLFAMQTVLDPMDPAAVSSYAVANGVPTLMLQVANDTVIPALVANAPLSGTTPLAAMLALDPVNVAEPGYVAGARLFSRFNTGTHSSVLSPAEGGIEITTELQTQIASFLASPESSKAVLVANPALLLTE</sequence>
<protein>
    <submittedName>
        <fullName evidence="1">Uncharacterized protein</fullName>
    </submittedName>
</protein>
<dbReference type="PROSITE" id="PS51257">
    <property type="entry name" value="PROKAR_LIPOPROTEIN"/>
    <property type="match status" value="1"/>
</dbReference>
<accession>A0ABV2BVK8</accession>
<dbReference type="Gene3D" id="3.40.50.1820">
    <property type="entry name" value="alpha/beta hydrolase"/>
    <property type="match status" value="1"/>
</dbReference>
<reference evidence="1 2" key="1">
    <citation type="submission" date="2024-06" db="EMBL/GenBank/DDBJ databases">
        <authorList>
            <person name="Li F."/>
        </authorList>
    </citation>
    <scope>NUCLEOTIDE SEQUENCE [LARGE SCALE GENOMIC DNA]</scope>
    <source>
        <strain evidence="1 2">GXAS 311</strain>
    </source>
</reference>
<dbReference type="InterPro" id="IPR025920">
    <property type="entry name" value="Lipase_bact_N"/>
</dbReference>
<dbReference type="Pfam" id="PF12262">
    <property type="entry name" value="Lipase_bact_N"/>
    <property type="match status" value="1"/>
</dbReference>
<evidence type="ECO:0000313" key="1">
    <source>
        <dbReference type="EMBL" id="MET1255950.1"/>
    </source>
</evidence>
<comment type="caution">
    <text evidence="1">The sequence shown here is derived from an EMBL/GenBank/DDBJ whole genome shotgun (WGS) entry which is preliminary data.</text>
</comment>
<dbReference type="SUPFAM" id="SSF53474">
    <property type="entry name" value="alpha/beta-Hydrolases"/>
    <property type="match status" value="1"/>
</dbReference>
<dbReference type="EMBL" id="JBEVCJ010000015">
    <property type="protein sequence ID" value="MET1255950.1"/>
    <property type="molecule type" value="Genomic_DNA"/>
</dbReference>
<dbReference type="Proteomes" id="UP001548189">
    <property type="component" value="Unassembled WGS sequence"/>
</dbReference>
<evidence type="ECO:0000313" key="2">
    <source>
        <dbReference type="Proteomes" id="UP001548189"/>
    </source>
</evidence>